<dbReference type="SUPFAM" id="SSF50814">
    <property type="entry name" value="Lipocalins"/>
    <property type="match status" value="1"/>
</dbReference>
<evidence type="ECO:0000313" key="1">
    <source>
        <dbReference type="EMBL" id="CAF4344959.1"/>
    </source>
</evidence>
<evidence type="ECO:0000313" key="2">
    <source>
        <dbReference type="Proteomes" id="UP000663823"/>
    </source>
</evidence>
<dbReference type="AlphaFoldDB" id="A0A820KKN8"/>
<dbReference type="InterPro" id="IPR012674">
    <property type="entry name" value="Calycin"/>
</dbReference>
<name>A0A820KKN8_9BILA</name>
<protein>
    <submittedName>
        <fullName evidence="1">Uncharacterized protein</fullName>
    </submittedName>
</protein>
<dbReference type="GO" id="GO:0008289">
    <property type="term" value="F:lipid binding"/>
    <property type="evidence" value="ECO:0007669"/>
    <property type="project" value="UniProtKB-KW"/>
</dbReference>
<feature type="non-terminal residue" evidence="1">
    <location>
        <position position="1"/>
    </location>
</feature>
<dbReference type="Proteomes" id="UP000663823">
    <property type="component" value="Unassembled WGS sequence"/>
</dbReference>
<organism evidence="1 2">
    <name type="scientific">Rotaria sordida</name>
    <dbReference type="NCBI Taxonomy" id="392033"/>
    <lineage>
        <taxon>Eukaryota</taxon>
        <taxon>Metazoa</taxon>
        <taxon>Spiralia</taxon>
        <taxon>Gnathifera</taxon>
        <taxon>Rotifera</taxon>
        <taxon>Eurotatoria</taxon>
        <taxon>Bdelloidea</taxon>
        <taxon>Philodinida</taxon>
        <taxon>Philodinidae</taxon>
        <taxon>Rotaria</taxon>
    </lineage>
</organism>
<comment type="caution">
    <text evidence="1">The sequence shown here is derived from an EMBL/GenBank/DDBJ whole genome shotgun (WGS) entry which is preliminary data.</text>
</comment>
<reference evidence="1" key="1">
    <citation type="submission" date="2021-02" db="EMBL/GenBank/DDBJ databases">
        <authorList>
            <person name="Nowell W R."/>
        </authorList>
    </citation>
    <scope>NUCLEOTIDE SEQUENCE</scope>
</reference>
<dbReference type="EMBL" id="CAJOAX010061668">
    <property type="protein sequence ID" value="CAF4344959.1"/>
    <property type="molecule type" value="Genomic_DNA"/>
</dbReference>
<proteinExistence type="predicted"/>
<accession>A0A820KKN8</accession>
<gene>
    <name evidence="1" type="ORF">OTI717_LOCUS43361</name>
</gene>
<sequence>ATSDIEQLIGIWEYVDGARFDDCKKEISVGFALRQSAKFIKPKLSNCQNGD</sequence>